<name>A0ACC2FNU5_DALPE</name>
<reference evidence="1" key="1">
    <citation type="submission" date="2021-05" db="EMBL/GenBank/DDBJ databases">
        <authorList>
            <person name="Pan Q."/>
            <person name="Jouanno E."/>
            <person name="Zahm M."/>
            <person name="Klopp C."/>
            <person name="Cabau C."/>
            <person name="Louis A."/>
            <person name="Berthelot C."/>
            <person name="Parey E."/>
            <person name="Roest Crollius H."/>
            <person name="Montfort J."/>
            <person name="Robinson-Rechavi M."/>
            <person name="Bouchez O."/>
            <person name="Lampietro C."/>
            <person name="Lopez Roques C."/>
            <person name="Donnadieu C."/>
            <person name="Postlethwait J."/>
            <person name="Bobe J."/>
            <person name="Dillon D."/>
            <person name="Chandos A."/>
            <person name="von Hippel F."/>
            <person name="Guiguen Y."/>
        </authorList>
    </citation>
    <scope>NUCLEOTIDE SEQUENCE</scope>
    <source>
        <strain evidence="1">YG-Jan2019</strain>
    </source>
</reference>
<accession>A0ACC2FNU5</accession>
<gene>
    <name evidence="1" type="ORF">DPEC_G00266870</name>
</gene>
<protein>
    <submittedName>
        <fullName evidence="1">Uncharacterized protein</fullName>
    </submittedName>
</protein>
<keyword evidence="2" id="KW-1185">Reference proteome</keyword>
<organism evidence="1 2">
    <name type="scientific">Dallia pectoralis</name>
    <name type="common">Alaska blackfish</name>
    <dbReference type="NCBI Taxonomy" id="75939"/>
    <lineage>
        <taxon>Eukaryota</taxon>
        <taxon>Metazoa</taxon>
        <taxon>Chordata</taxon>
        <taxon>Craniata</taxon>
        <taxon>Vertebrata</taxon>
        <taxon>Euteleostomi</taxon>
        <taxon>Actinopterygii</taxon>
        <taxon>Neopterygii</taxon>
        <taxon>Teleostei</taxon>
        <taxon>Protacanthopterygii</taxon>
        <taxon>Esociformes</taxon>
        <taxon>Umbridae</taxon>
        <taxon>Dallia</taxon>
    </lineage>
</organism>
<dbReference type="EMBL" id="CM055751">
    <property type="protein sequence ID" value="KAJ7992900.1"/>
    <property type="molecule type" value="Genomic_DNA"/>
</dbReference>
<evidence type="ECO:0000313" key="2">
    <source>
        <dbReference type="Proteomes" id="UP001157502"/>
    </source>
</evidence>
<dbReference type="Proteomes" id="UP001157502">
    <property type="component" value="Chromosome 24"/>
</dbReference>
<proteinExistence type="predicted"/>
<comment type="caution">
    <text evidence="1">The sequence shown here is derived from an EMBL/GenBank/DDBJ whole genome shotgun (WGS) entry which is preliminary data.</text>
</comment>
<evidence type="ECO:0000313" key="1">
    <source>
        <dbReference type="EMBL" id="KAJ7992900.1"/>
    </source>
</evidence>
<sequence length="112" mass="11588">MENAEPFSSLCILRPSQQSGGDHGKFLLAGPGPFGQGRPDKLPGPAIRDTLGALPSPPFPGLKGSSPVCSSLIPSQWMSPSSGFTVGPGAELTPTAPPLPHVMHCLQMLAIY</sequence>